<sequence>MRWWVRQWIQKRKSNGGSMFISRELRNENPEDFKNILRMSDTHFDYLLNKIKFKIQKMDTTMREAIPTDIKLKLTLRYLTTGDLFKSLEYVFRVAKCTISLFLPEASDGGVFQESSFFEVLENNTLNTSDDVVFIADDAFPLKTYLMKPYNRRNLTREQAILNYRLYRARRILENVFGILVSKFRIFERPIPLIPHKVDKIVFACCAIHNWLRKTSQAYLSRGLIDHEDYNYEITNGSWRQNQSFSQNVIKRYT</sequence>
<dbReference type="GO" id="GO:0016787">
    <property type="term" value="F:hydrolase activity"/>
    <property type="evidence" value="ECO:0007669"/>
    <property type="project" value="UniProtKB-KW"/>
</dbReference>
<keyword evidence="4" id="KW-0540">Nuclease</keyword>
<name>A0A5E4M053_9HEMI</name>
<comment type="cofactor">
    <cofactor evidence="1">
        <name>a divalent metal cation</name>
        <dbReference type="ChEBI" id="CHEBI:60240"/>
    </cofactor>
</comment>
<dbReference type="GO" id="GO:0004518">
    <property type="term" value="F:nuclease activity"/>
    <property type="evidence" value="ECO:0007669"/>
    <property type="project" value="UniProtKB-KW"/>
</dbReference>
<dbReference type="PANTHER" id="PTHR22930:SF284">
    <property type="entry name" value="DDE TNP4 DOMAIN-CONTAINING PROTEIN"/>
    <property type="match status" value="1"/>
</dbReference>
<proteinExistence type="inferred from homology"/>
<dbReference type="Proteomes" id="UP000325440">
    <property type="component" value="Unassembled WGS sequence"/>
</dbReference>
<evidence type="ECO:0000256" key="3">
    <source>
        <dbReference type="ARBA" id="ARBA00006958"/>
    </source>
</evidence>
<gene>
    <name evidence="9" type="ORF">CINCED_3A015993</name>
</gene>
<organism evidence="9 10">
    <name type="scientific">Cinara cedri</name>
    <dbReference type="NCBI Taxonomy" id="506608"/>
    <lineage>
        <taxon>Eukaryota</taxon>
        <taxon>Metazoa</taxon>
        <taxon>Ecdysozoa</taxon>
        <taxon>Arthropoda</taxon>
        <taxon>Hexapoda</taxon>
        <taxon>Insecta</taxon>
        <taxon>Pterygota</taxon>
        <taxon>Neoptera</taxon>
        <taxon>Paraneoptera</taxon>
        <taxon>Hemiptera</taxon>
        <taxon>Sternorrhyncha</taxon>
        <taxon>Aphidomorpha</taxon>
        <taxon>Aphidoidea</taxon>
        <taxon>Aphididae</taxon>
        <taxon>Lachninae</taxon>
        <taxon>Cinara</taxon>
    </lineage>
</organism>
<evidence type="ECO:0000259" key="8">
    <source>
        <dbReference type="Pfam" id="PF13359"/>
    </source>
</evidence>
<dbReference type="OrthoDB" id="6589522at2759"/>
<accession>A0A5E4M053</accession>
<evidence type="ECO:0000256" key="2">
    <source>
        <dbReference type="ARBA" id="ARBA00004123"/>
    </source>
</evidence>
<dbReference type="PANTHER" id="PTHR22930">
    <property type="match status" value="1"/>
</dbReference>
<keyword evidence="5" id="KW-0479">Metal-binding</keyword>
<protein>
    <submittedName>
        <fullName evidence="9">Harbinger transposase-derived nuclease domain</fullName>
    </submittedName>
</protein>
<feature type="domain" description="DDE Tnp4" evidence="8">
    <location>
        <begin position="105"/>
        <end position="210"/>
    </location>
</feature>
<comment type="similarity">
    <text evidence="3">Belongs to the HARBI1 family.</text>
</comment>
<evidence type="ECO:0000256" key="6">
    <source>
        <dbReference type="ARBA" id="ARBA00022801"/>
    </source>
</evidence>
<evidence type="ECO:0000256" key="5">
    <source>
        <dbReference type="ARBA" id="ARBA00022723"/>
    </source>
</evidence>
<dbReference type="GO" id="GO:0046872">
    <property type="term" value="F:metal ion binding"/>
    <property type="evidence" value="ECO:0007669"/>
    <property type="project" value="UniProtKB-KW"/>
</dbReference>
<dbReference type="InterPro" id="IPR027806">
    <property type="entry name" value="HARBI1_dom"/>
</dbReference>
<keyword evidence="6" id="KW-0378">Hydrolase</keyword>
<evidence type="ECO:0000313" key="9">
    <source>
        <dbReference type="EMBL" id="VVC24152.1"/>
    </source>
</evidence>
<keyword evidence="10" id="KW-1185">Reference proteome</keyword>
<comment type="subcellular location">
    <subcellularLocation>
        <location evidence="2">Nucleus</location>
    </subcellularLocation>
</comment>
<dbReference type="Pfam" id="PF13359">
    <property type="entry name" value="DDE_Tnp_4"/>
    <property type="match status" value="1"/>
</dbReference>
<evidence type="ECO:0000256" key="1">
    <source>
        <dbReference type="ARBA" id="ARBA00001968"/>
    </source>
</evidence>
<dbReference type="GO" id="GO:0005634">
    <property type="term" value="C:nucleus"/>
    <property type="evidence" value="ECO:0007669"/>
    <property type="project" value="UniProtKB-SubCell"/>
</dbReference>
<reference evidence="9 10" key="1">
    <citation type="submission" date="2019-08" db="EMBL/GenBank/DDBJ databases">
        <authorList>
            <person name="Alioto T."/>
            <person name="Alioto T."/>
            <person name="Gomez Garrido J."/>
        </authorList>
    </citation>
    <scope>NUCLEOTIDE SEQUENCE [LARGE SCALE GENOMIC DNA]</scope>
</reference>
<evidence type="ECO:0000313" key="10">
    <source>
        <dbReference type="Proteomes" id="UP000325440"/>
    </source>
</evidence>
<dbReference type="InterPro" id="IPR045249">
    <property type="entry name" value="HARBI1-like"/>
</dbReference>
<keyword evidence="7" id="KW-0539">Nucleus</keyword>
<evidence type="ECO:0000256" key="7">
    <source>
        <dbReference type="ARBA" id="ARBA00023242"/>
    </source>
</evidence>
<evidence type="ECO:0000256" key="4">
    <source>
        <dbReference type="ARBA" id="ARBA00022722"/>
    </source>
</evidence>
<dbReference type="AlphaFoldDB" id="A0A5E4M053"/>
<dbReference type="EMBL" id="CABPRJ010000001">
    <property type="protein sequence ID" value="VVC24152.1"/>
    <property type="molecule type" value="Genomic_DNA"/>
</dbReference>